<evidence type="ECO:0000313" key="3">
    <source>
        <dbReference type="EMBL" id="ACZ10983.1"/>
    </source>
</evidence>
<dbReference type="EMBL" id="CP001740">
    <property type="protein sequence ID" value="ACZ10983.1"/>
    <property type="molecule type" value="Genomic_DNA"/>
</dbReference>
<organism evidence="3 4">
    <name type="scientific">Sebaldella termitidis (strain ATCC 33386 / NCTC 11300)</name>
    <dbReference type="NCBI Taxonomy" id="526218"/>
    <lineage>
        <taxon>Bacteria</taxon>
        <taxon>Fusobacteriati</taxon>
        <taxon>Fusobacteriota</taxon>
        <taxon>Fusobacteriia</taxon>
        <taxon>Fusobacteriales</taxon>
        <taxon>Leptotrichiaceae</taxon>
        <taxon>Sebaldella</taxon>
    </lineage>
</organism>
<keyword evidence="4" id="KW-1185">Reference proteome</keyword>
<geneLocation type="plasmid" evidence="3 4">
    <name>pSTERM01</name>
</geneLocation>
<dbReference type="GO" id="GO:0003697">
    <property type="term" value="F:single-stranded DNA binding"/>
    <property type="evidence" value="ECO:0007669"/>
    <property type="project" value="InterPro"/>
</dbReference>
<dbReference type="PIRSF" id="PIRSF037112">
    <property type="entry name" value="Antirestriction_ArdC"/>
    <property type="match status" value="1"/>
</dbReference>
<feature type="domain" description="N-terminal" evidence="1">
    <location>
        <begin position="11"/>
        <end position="129"/>
    </location>
</feature>
<name>D1ARZ6_SEBTE</name>
<dbReference type="KEGG" id="str:Sterm_4151"/>
<dbReference type="InterPro" id="IPR013610">
    <property type="entry name" value="ArdC_N"/>
</dbReference>
<dbReference type="RefSeq" id="WP_012863558.1">
    <property type="nucleotide sequence ID" value="NC_013518.1"/>
</dbReference>
<dbReference type="Proteomes" id="UP000000845">
    <property type="component" value="Plasmid pSTERM01"/>
</dbReference>
<evidence type="ECO:0008006" key="5">
    <source>
        <dbReference type="Google" id="ProtNLM"/>
    </source>
</evidence>
<dbReference type="Pfam" id="PF08401">
    <property type="entry name" value="ArdcN"/>
    <property type="match status" value="1"/>
</dbReference>
<proteinExistence type="predicted"/>
<sequence length="296" mass="35193">MGKARERVFEERKELVDTIIKDLENGEKTFWQKGWLTAKPINPTNGVSYRGINLIKLYMAAERMGFKDNRWLTYKQAESKKWKIKKGAKSIRLEFWKWDITKKVKDENGKEKEITEELNSPIASYFNVFNAEQIENIPENTSINEIFRNNELAEKLINNSEAKINYAFTHNAYYSRYEDKIVMPNREYFKTEDDFYAVIFHEMAHSTGHESRLNREMPKRQFDKKYAKEELIAEISSMFLQLELGIEISNNKNHFENHKAYIKHYIELLKETPSILFNVIREAEKASDYILKFAKK</sequence>
<evidence type="ECO:0000313" key="4">
    <source>
        <dbReference type="Proteomes" id="UP000000845"/>
    </source>
</evidence>
<protein>
    <recommendedName>
        <fullName evidence="5">DUF1738 domain-containing protein</fullName>
    </recommendedName>
</protein>
<evidence type="ECO:0000259" key="1">
    <source>
        <dbReference type="Pfam" id="PF08401"/>
    </source>
</evidence>
<dbReference type="InterPro" id="IPR017113">
    <property type="entry name" value="Antirestriction_ArdC"/>
</dbReference>
<feature type="domain" description="Polyvalent protein metallopeptidase" evidence="2">
    <location>
        <begin position="153"/>
        <end position="278"/>
    </location>
</feature>
<dbReference type="HOGENOM" id="CLU_041111_3_1_0"/>
<evidence type="ECO:0000259" key="2">
    <source>
        <dbReference type="Pfam" id="PF18818"/>
    </source>
</evidence>
<reference evidence="3 4" key="1">
    <citation type="journal article" date="2010" name="Stand. Genomic Sci.">
        <title>Complete genome sequence of Sebaldella termitidis type strain (NCTC 11300).</title>
        <authorList>
            <person name="Harmon-Smith M."/>
            <person name="Celia L."/>
            <person name="Chertkov O."/>
            <person name="Lapidus A."/>
            <person name="Copeland A."/>
            <person name="Glavina Del Rio T."/>
            <person name="Nolan M."/>
            <person name="Lucas S."/>
            <person name="Tice H."/>
            <person name="Cheng J.F."/>
            <person name="Han C."/>
            <person name="Detter J.C."/>
            <person name="Bruce D."/>
            <person name="Goodwin L."/>
            <person name="Pitluck S."/>
            <person name="Pati A."/>
            <person name="Liolios K."/>
            <person name="Ivanova N."/>
            <person name="Mavromatis K."/>
            <person name="Mikhailova N."/>
            <person name="Chen A."/>
            <person name="Palaniappan K."/>
            <person name="Land M."/>
            <person name="Hauser L."/>
            <person name="Chang Y.J."/>
            <person name="Jeffries C.D."/>
            <person name="Brettin T."/>
            <person name="Goker M."/>
            <person name="Beck B."/>
            <person name="Bristow J."/>
            <person name="Eisen J.A."/>
            <person name="Markowitz V."/>
            <person name="Hugenholtz P."/>
            <person name="Kyrpides N.C."/>
            <person name="Klenk H.P."/>
            <person name="Chen F."/>
        </authorList>
    </citation>
    <scope>NUCLEOTIDE SEQUENCE [LARGE SCALE GENOMIC DNA]</scope>
    <source>
        <strain evidence="4">ATCC 33386 / NCTC 11300</strain>
        <plasmid evidence="4">Plasmid pSTERM01</plasmid>
    </source>
</reference>
<gene>
    <name evidence="3" type="ORF">Sterm_4151</name>
</gene>
<keyword evidence="3" id="KW-0614">Plasmid</keyword>
<accession>D1ARZ6</accession>
<dbReference type="InterPro" id="IPR041459">
    <property type="entry name" value="MPTase-PolyVal"/>
</dbReference>
<dbReference type="AlphaFoldDB" id="D1ARZ6"/>
<dbReference type="Pfam" id="PF18818">
    <property type="entry name" value="MPTase-PolyVal"/>
    <property type="match status" value="1"/>
</dbReference>